<dbReference type="CDD" id="cd00038">
    <property type="entry name" value="CAP_ED"/>
    <property type="match status" value="1"/>
</dbReference>
<keyword evidence="5" id="KW-1185">Reference proteome</keyword>
<evidence type="ECO:0000256" key="1">
    <source>
        <dbReference type="SAM" id="MobiDB-lite"/>
    </source>
</evidence>
<dbReference type="InterPro" id="IPR051413">
    <property type="entry name" value="K/Na_HCN_channel"/>
</dbReference>
<dbReference type="AlphaFoldDB" id="A0A8S1N7P3"/>
<gene>
    <name evidence="4" type="ORF">PPRIM_AZ9-3.1.T0810193</name>
</gene>
<keyword evidence="2" id="KW-0472">Membrane</keyword>
<dbReference type="GO" id="GO:0035725">
    <property type="term" value="P:sodium ion transmembrane transport"/>
    <property type="evidence" value="ECO:0007669"/>
    <property type="project" value="TreeGrafter"/>
</dbReference>
<dbReference type="InterPro" id="IPR000595">
    <property type="entry name" value="cNMP-bd_dom"/>
</dbReference>
<dbReference type="PANTHER" id="PTHR45689">
    <property type="entry name" value="I[[H]] CHANNEL, ISOFORM E"/>
    <property type="match status" value="1"/>
</dbReference>
<dbReference type="InterPro" id="IPR013099">
    <property type="entry name" value="K_chnl_dom"/>
</dbReference>
<dbReference type="Pfam" id="PF00027">
    <property type="entry name" value="cNMP_binding"/>
    <property type="match status" value="1"/>
</dbReference>
<dbReference type="GO" id="GO:0098855">
    <property type="term" value="C:HCN channel complex"/>
    <property type="evidence" value="ECO:0007669"/>
    <property type="project" value="TreeGrafter"/>
</dbReference>
<name>A0A8S1N7P3_PARPR</name>
<feature type="compositionally biased region" description="Low complexity" evidence="1">
    <location>
        <begin position="745"/>
        <end position="759"/>
    </location>
</feature>
<accession>A0A8S1N7P3</accession>
<dbReference type="SMART" id="SM00100">
    <property type="entry name" value="cNMP"/>
    <property type="match status" value="1"/>
</dbReference>
<feature type="domain" description="Cyclic nucleotide-binding" evidence="3">
    <location>
        <begin position="502"/>
        <end position="602"/>
    </location>
</feature>
<reference evidence="4" key="1">
    <citation type="submission" date="2021-01" db="EMBL/GenBank/DDBJ databases">
        <authorList>
            <consortium name="Genoscope - CEA"/>
            <person name="William W."/>
        </authorList>
    </citation>
    <scope>NUCLEOTIDE SEQUENCE</scope>
</reference>
<keyword evidence="2" id="KW-1133">Transmembrane helix</keyword>
<organism evidence="4 5">
    <name type="scientific">Paramecium primaurelia</name>
    <dbReference type="NCBI Taxonomy" id="5886"/>
    <lineage>
        <taxon>Eukaryota</taxon>
        <taxon>Sar</taxon>
        <taxon>Alveolata</taxon>
        <taxon>Ciliophora</taxon>
        <taxon>Intramacronucleata</taxon>
        <taxon>Oligohymenophorea</taxon>
        <taxon>Peniculida</taxon>
        <taxon>Parameciidae</taxon>
        <taxon>Paramecium</taxon>
    </lineage>
</organism>
<feature type="transmembrane region" description="Helical" evidence="2">
    <location>
        <begin position="279"/>
        <end position="297"/>
    </location>
</feature>
<comment type="caution">
    <text evidence="4">The sequence shown here is derived from an EMBL/GenBank/DDBJ whole genome shotgun (WGS) entry which is preliminary data.</text>
</comment>
<dbReference type="GO" id="GO:0005249">
    <property type="term" value="F:voltage-gated potassium channel activity"/>
    <property type="evidence" value="ECO:0007669"/>
    <property type="project" value="TreeGrafter"/>
</dbReference>
<dbReference type="Pfam" id="PF07885">
    <property type="entry name" value="Ion_trans_2"/>
    <property type="match status" value="1"/>
</dbReference>
<evidence type="ECO:0000256" key="2">
    <source>
        <dbReference type="SAM" id="Phobius"/>
    </source>
</evidence>
<proteinExistence type="predicted"/>
<dbReference type="PANTHER" id="PTHR45689:SF5">
    <property type="entry name" value="I[[H]] CHANNEL, ISOFORM E"/>
    <property type="match status" value="1"/>
</dbReference>
<sequence length="884" mass="103741">MIKVSNNFSNHQFINDNQMLSQSSSRNLLENAMGPALRHDPHPFKCYEKDRSPSRLSIESEQQLKINNSEGIKMSIHETADKKKTINLNIARRKSTRTQQLGKRKSEQSKKFEGLSILRTMQQNQLIQKFANTLLMKSYILSQHNKYLLNQESYLQSKVDKTKYQNQNQNSTTNIFAPGSQLVMIWDVSATFFHCFSLWLCPFVSSFVDDESYSAAEMFLIIHIIIDIIIHLNRPIMIQGEIIFDKLEIIQYYFKGQLLEDLISLTMWFLMYFDFHQIPVTNEIITVILLTISILKVKRNYENFIESLYLQGAVNQLVDLITLIMMIYFFAHFMACVFHHVGDITSDSENCWLIHYNLLHKPISVKYNHSFYWATMTMVTVGYGDITPQNEAELVTVNLLMLLSSCMFGYSMSSIGMILKSIQDAKYKCKRSLILMNSYMRQSQVDQQIQSRVRDYIKYQVEMESKENNEDVNQIINDLPNQLKQELQTNVQMNIMQKIKIITSQFTKQTQSEVSQNLLQLKFTPGDYIYHQDQIDNNLYYIKEGQIQITEEKSGKVLQIIKSTNTFGEYQFFTGLSTKTCAQSIGFSEVYQIKRDIFLKIIRSSNKDFERFHNIKDNLILNSNYYVILQSCNFCKMYTHSNIDCPLLNYKPDPQIISIREQRKYPFQNRKAFVRMGNKIKSLFIQQQITQAVEEFLEKQSSFHEVIREIQKHSEESPNTQQQQQAIQIEIKSSEDQPIENQGSNLLPQTNPTTNTGPPTLAMMRGKSSRYVFNQSSKASHPKNYFVMDHNNKEVTKELIFKENSFIYYLYFIYQFHYNEIDQMREYQTYMPQNNCSNSIKLREKFLDKKQIGRQGIDINGLSKTYINIRNRDLISSQIIQPHF</sequence>
<dbReference type="PROSITE" id="PS50042">
    <property type="entry name" value="CNMP_BINDING_3"/>
    <property type="match status" value="1"/>
</dbReference>
<feature type="region of interest" description="Disordered" evidence="1">
    <location>
        <begin position="737"/>
        <end position="759"/>
    </location>
</feature>
<evidence type="ECO:0000313" key="5">
    <source>
        <dbReference type="Proteomes" id="UP000688137"/>
    </source>
</evidence>
<keyword evidence="2" id="KW-0812">Transmembrane</keyword>
<evidence type="ECO:0000313" key="4">
    <source>
        <dbReference type="EMBL" id="CAD8088590.1"/>
    </source>
</evidence>
<protein>
    <recommendedName>
        <fullName evidence="3">Cyclic nucleotide-binding domain-containing protein</fullName>
    </recommendedName>
</protein>
<feature type="transmembrane region" description="Helical" evidence="2">
    <location>
        <begin position="317"/>
        <end position="340"/>
    </location>
</feature>
<dbReference type="OMA" id="QMREYQT"/>
<dbReference type="EMBL" id="CAJJDM010000084">
    <property type="protein sequence ID" value="CAD8088590.1"/>
    <property type="molecule type" value="Genomic_DNA"/>
</dbReference>
<dbReference type="Proteomes" id="UP000688137">
    <property type="component" value="Unassembled WGS sequence"/>
</dbReference>
<evidence type="ECO:0000259" key="3">
    <source>
        <dbReference type="PROSITE" id="PS50042"/>
    </source>
</evidence>
<dbReference type="GO" id="GO:0003254">
    <property type="term" value="P:regulation of membrane depolarization"/>
    <property type="evidence" value="ECO:0007669"/>
    <property type="project" value="TreeGrafter"/>
</dbReference>